<protein>
    <submittedName>
        <fullName evidence="1">Uncharacterized protein</fullName>
    </submittedName>
</protein>
<dbReference type="Proteomes" id="UP001222325">
    <property type="component" value="Unassembled WGS sequence"/>
</dbReference>
<sequence>MAKRRGSDPVLELLLCLTIMPRARILILGAFPIAFAGLSHYYYRRLLVAYPTHRIPPPMEVSARRDTPAFGILGSGKEAWKIPHAGDMWTATVPRRLLAPKSPGTDSELLAFARAFWSTWPLQIERRVMHLLALLWPFEMFQTHRGGEVGRNGEHNFVDTAPILDGLFVVEAQTPLIVSWWFKSKPRKSFSDRTGVGMLGGYHSFAVEDSGSADGDEEPNARLCFVSHLVLSAAPPADGLSVPTHDLQGFSLVQRLAIHFHVFYSRILLDQAVRALKRGAV</sequence>
<keyword evidence="2" id="KW-1185">Reference proteome</keyword>
<accession>A0AAD6XUP1</accession>
<evidence type="ECO:0000313" key="1">
    <source>
        <dbReference type="EMBL" id="KAJ7088831.1"/>
    </source>
</evidence>
<name>A0AAD6XUP1_9AGAR</name>
<proteinExistence type="predicted"/>
<evidence type="ECO:0000313" key="2">
    <source>
        <dbReference type="Proteomes" id="UP001222325"/>
    </source>
</evidence>
<reference evidence="1" key="1">
    <citation type="submission" date="2023-03" db="EMBL/GenBank/DDBJ databases">
        <title>Massive genome expansion in bonnet fungi (Mycena s.s.) driven by repeated elements and novel gene families across ecological guilds.</title>
        <authorList>
            <consortium name="Lawrence Berkeley National Laboratory"/>
            <person name="Harder C.B."/>
            <person name="Miyauchi S."/>
            <person name="Viragh M."/>
            <person name="Kuo A."/>
            <person name="Thoen E."/>
            <person name="Andreopoulos B."/>
            <person name="Lu D."/>
            <person name="Skrede I."/>
            <person name="Drula E."/>
            <person name="Henrissat B."/>
            <person name="Morin E."/>
            <person name="Kohler A."/>
            <person name="Barry K."/>
            <person name="LaButti K."/>
            <person name="Morin E."/>
            <person name="Salamov A."/>
            <person name="Lipzen A."/>
            <person name="Mereny Z."/>
            <person name="Hegedus B."/>
            <person name="Baldrian P."/>
            <person name="Stursova M."/>
            <person name="Weitz H."/>
            <person name="Taylor A."/>
            <person name="Grigoriev I.V."/>
            <person name="Nagy L.G."/>
            <person name="Martin F."/>
            <person name="Kauserud H."/>
        </authorList>
    </citation>
    <scope>NUCLEOTIDE SEQUENCE</scope>
    <source>
        <strain evidence="1">CBHHK173m</strain>
    </source>
</reference>
<dbReference type="AlphaFoldDB" id="A0AAD6XUP1"/>
<gene>
    <name evidence="1" type="ORF">B0H15DRAFT_840904</name>
</gene>
<comment type="caution">
    <text evidence="1">The sequence shown here is derived from an EMBL/GenBank/DDBJ whole genome shotgun (WGS) entry which is preliminary data.</text>
</comment>
<dbReference type="EMBL" id="JARJCN010000025">
    <property type="protein sequence ID" value="KAJ7088831.1"/>
    <property type="molecule type" value="Genomic_DNA"/>
</dbReference>
<organism evidence="1 2">
    <name type="scientific">Mycena belliarum</name>
    <dbReference type="NCBI Taxonomy" id="1033014"/>
    <lineage>
        <taxon>Eukaryota</taxon>
        <taxon>Fungi</taxon>
        <taxon>Dikarya</taxon>
        <taxon>Basidiomycota</taxon>
        <taxon>Agaricomycotina</taxon>
        <taxon>Agaricomycetes</taxon>
        <taxon>Agaricomycetidae</taxon>
        <taxon>Agaricales</taxon>
        <taxon>Marasmiineae</taxon>
        <taxon>Mycenaceae</taxon>
        <taxon>Mycena</taxon>
    </lineage>
</organism>